<dbReference type="CDD" id="cd18024">
    <property type="entry name" value="DEXHc_Mtr4-like"/>
    <property type="match status" value="1"/>
</dbReference>
<dbReference type="GO" id="GO:0071030">
    <property type="term" value="P:nuclear mRNA surveillance of spliceosomal pre-mRNA splicing"/>
    <property type="evidence" value="ECO:0007669"/>
    <property type="project" value="EnsemblFungi"/>
</dbReference>
<dbReference type="Proteomes" id="UP000193719">
    <property type="component" value="Unassembled WGS sequence"/>
</dbReference>
<feature type="domain" description="Helicase C-terminal" evidence="10">
    <location>
        <begin position="374"/>
        <end position="575"/>
    </location>
</feature>
<dbReference type="PIRSF" id="PIRSF005198">
    <property type="entry name" value="Antiviral_helicase_SKI2"/>
    <property type="match status" value="1"/>
</dbReference>
<dbReference type="CDD" id="cd18795">
    <property type="entry name" value="SF2_C_Ski2"/>
    <property type="match status" value="1"/>
</dbReference>
<dbReference type="GO" id="GO:0003723">
    <property type="term" value="F:RNA binding"/>
    <property type="evidence" value="ECO:0007669"/>
    <property type="project" value="InterPro"/>
</dbReference>
<dbReference type="Gene3D" id="2.40.30.300">
    <property type="match status" value="1"/>
</dbReference>
<dbReference type="GO" id="GO:0005524">
    <property type="term" value="F:ATP binding"/>
    <property type="evidence" value="ECO:0007669"/>
    <property type="project" value="UniProtKB-KW"/>
</dbReference>
<feature type="domain" description="Helicase ATP-binding" evidence="9">
    <location>
        <begin position="145"/>
        <end position="301"/>
    </location>
</feature>
<dbReference type="GO" id="GO:0003724">
    <property type="term" value="F:RNA helicase activity"/>
    <property type="evidence" value="ECO:0007669"/>
    <property type="project" value="InterPro"/>
</dbReference>
<dbReference type="InterPro" id="IPR001650">
    <property type="entry name" value="Helicase_C-like"/>
</dbReference>
<reference evidence="11 12" key="2">
    <citation type="submission" date="2016-08" db="EMBL/GenBank/DDBJ databases">
        <title>Pervasive Adenine N6-methylation of Active Genes in Fungi.</title>
        <authorList>
            <consortium name="DOE Joint Genome Institute"/>
            <person name="Mondo S.J."/>
            <person name="Dannebaum R.O."/>
            <person name="Kuo R.C."/>
            <person name="Labutti K."/>
            <person name="Haridas S."/>
            <person name="Kuo A."/>
            <person name="Salamov A."/>
            <person name="Ahrendt S.R."/>
            <person name="Lipzen A."/>
            <person name="Sullivan W."/>
            <person name="Andreopoulos W.B."/>
            <person name="Clum A."/>
            <person name="Lindquist E."/>
            <person name="Daum C."/>
            <person name="Ramamoorthy G.K."/>
            <person name="Gryganskyi A."/>
            <person name="Culley D."/>
            <person name="Magnuson J.K."/>
            <person name="James T.Y."/>
            <person name="O'Malley M.A."/>
            <person name="Stajich J.E."/>
            <person name="Spatafora J.W."/>
            <person name="Visel A."/>
            <person name="Grigoriev I.V."/>
        </authorList>
    </citation>
    <scope>NUCLEOTIDE SEQUENCE [LARGE SCALE GENOMIC DNA]</scope>
    <source>
        <strain evidence="12">finn</strain>
    </source>
</reference>
<dbReference type="Pfam" id="PF08148">
    <property type="entry name" value="DSHCT"/>
    <property type="match status" value="1"/>
</dbReference>
<feature type="compositionally biased region" description="Low complexity" evidence="8">
    <location>
        <begin position="43"/>
        <end position="54"/>
    </location>
</feature>
<dbReference type="Pfam" id="PF21408">
    <property type="entry name" value="MTR4-like_stalk"/>
    <property type="match status" value="1"/>
</dbReference>
<evidence type="ECO:0000256" key="8">
    <source>
        <dbReference type="SAM" id="MobiDB-lite"/>
    </source>
</evidence>
<evidence type="ECO:0000256" key="7">
    <source>
        <dbReference type="ARBA" id="ARBA00023242"/>
    </source>
</evidence>
<dbReference type="GO" id="GO:1990342">
    <property type="term" value="C:heterochromatin island"/>
    <property type="evidence" value="ECO:0007669"/>
    <property type="project" value="EnsemblFungi"/>
</dbReference>
<evidence type="ECO:0000313" key="11">
    <source>
        <dbReference type="EMBL" id="ORX59171.1"/>
    </source>
</evidence>
<proteinExistence type="inferred from homology"/>
<sequence>MNTDELFNVFTEDENISSSDILLNADTLIKNSEIIKKKRITENEVSSESPNESEAQQPKKRKTNEIPINSEEENDSKENENDLQLTDFFVEMDEDNEKKHSSHSVRHEVIIPKLYNYKSIKGEKLPEKPAKEYEFKLDLFQKYTINCIERNESALVSAHTSAGKTVVAEYAIAKALQNKQRVIYTSPIKALSNQKYRDFIEKFGDVGLITGDITINPNASCLVMTTEILRSMLYRSNDIIKEISWVIFDEIHYMQHIERGVVWEETIILIPSQVRFIFLSATIPNATQFAEWICKIHKQPCHVIYTDYRPTPLQHYVFPLNGEGIYNVMDGENKFHNSNFNKAMTVLENQIHENESKQQKKWKNNSKDYTNIFNIVKMIISKNYQPAIVFSFSKMDCEALAVQLAKFDFNNDNEKNMIEEILKNATASLSDEEYQLYQIQNMIPILKRGIGVHHSGLLPLLKEIIEILFQEGLVKVLFATETFSIGLNMPAKTVVFSKLKKFDGTRRRWLNSGEYTQMSGRAGRRGLDDYGISILMMDEVMEPEDAKEIISGGSNELNSAFHIKYSMVLNLLRLEYVKPEVILENSFYQHQNRQTVPSLEKDLKNLQNQTSLIKIDNEESIEEYYDIYKQLEIYKEDFKSVINHPAYILPFLQSGRLVHIKVNHQNELDNEINTKNILNEYQDTSEDFGWGILVNFQKCYAQVKGSDVKSELEGNRYIIDVLLLCKSGTESEHLKPTPCEEGEKGDAIVVPCDLSSVEEISSVRVFLPKNLKNLESRNQMAKIISQVSENFPSGIPLLDPVDDLKINDDSFDQLIKKIEILEKRLFEHPLHDTPELENLYELYDKKVILNKKIKYMKKQVEKMKNILKLDELKYKKRVLRRLGFLSSSGILELKGRVACEILTGDELVITEMLFDGAFNDLTIPQIISILSCVVFQEKVKNEEVTIRTDMLKPYKQLIDIVRKVFKISVESKLELDEETYIKSFSKHFINVAYAWGSGESFSNICKLTSMYEGSIIRVIKNIDELLKQLVNAAHVIGNTELENKFKEATKIHHRGIAFSASLYL</sequence>
<dbReference type="SMART" id="SM01142">
    <property type="entry name" value="DSHCT"/>
    <property type="match status" value="1"/>
</dbReference>
<dbReference type="PANTHER" id="PTHR12131:SF7">
    <property type="entry name" value="EXOSOME RNA HELICASE MTR4"/>
    <property type="match status" value="1"/>
</dbReference>
<dbReference type="GO" id="GO:0016787">
    <property type="term" value="F:hydrolase activity"/>
    <property type="evidence" value="ECO:0007669"/>
    <property type="project" value="UniProtKB-KW"/>
</dbReference>
<keyword evidence="4" id="KW-0378">Hydrolase</keyword>
<accession>A0A1Y1VL26</accession>
<comment type="subcellular location">
    <subcellularLocation>
        <location evidence="1">Nucleus</location>
    </subcellularLocation>
</comment>
<feature type="region of interest" description="Disordered" evidence="8">
    <location>
        <begin position="39"/>
        <end position="81"/>
    </location>
</feature>
<dbReference type="STRING" id="1754191.A0A1Y1VL26"/>
<dbReference type="InterPro" id="IPR011545">
    <property type="entry name" value="DEAD/DEAH_box_helicase_dom"/>
</dbReference>
<evidence type="ECO:0000259" key="10">
    <source>
        <dbReference type="PROSITE" id="PS51194"/>
    </source>
</evidence>
<evidence type="ECO:0000313" key="12">
    <source>
        <dbReference type="Proteomes" id="UP000193719"/>
    </source>
</evidence>
<dbReference type="FunFam" id="2.40.30.300:FF:000001">
    <property type="entry name" value="Mtr4 exosome RNA helicase"/>
    <property type="match status" value="1"/>
</dbReference>
<evidence type="ECO:0000256" key="1">
    <source>
        <dbReference type="ARBA" id="ARBA00004123"/>
    </source>
</evidence>
<evidence type="ECO:0000256" key="5">
    <source>
        <dbReference type="ARBA" id="ARBA00022806"/>
    </source>
</evidence>
<dbReference type="InterPro" id="IPR048392">
    <property type="entry name" value="MTR4-like_stalk"/>
</dbReference>
<comment type="similarity">
    <text evidence="2">Belongs to the helicase family. SKI2 subfamily.</text>
</comment>
<dbReference type="GO" id="GO:1902794">
    <property type="term" value="P:siRNA-independent facultative heterochromatin formation"/>
    <property type="evidence" value="ECO:0007669"/>
    <property type="project" value="EnsemblFungi"/>
</dbReference>
<dbReference type="SMART" id="SM00490">
    <property type="entry name" value="HELICc"/>
    <property type="match status" value="1"/>
</dbReference>
<dbReference type="Pfam" id="PF13234">
    <property type="entry name" value="MTR4_beta-barrel"/>
    <property type="match status" value="1"/>
</dbReference>
<dbReference type="Pfam" id="PF00270">
    <property type="entry name" value="DEAD"/>
    <property type="match status" value="1"/>
</dbReference>
<dbReference type="PROSITE" id="PS51192">
    <property type="entry name" value="HELICASE_ATP_BIND_1"/>
    <property type="match status" value="1"/>
</dbReference>
<dbReference type="GO" id="GO:0000460">
    <property type="term" value="P:maturation of 5.8S rRNA"/>
    <property type="evidence" value="ECO:0007669"/>
    <property type="project" value="TreeGrafter"/>
</dbReference>
<name>A0A1Y1VL26_9FUNG</name>
<dbReference type="AlphaFoldDB" id="A0A1Y1VL26"/>
<dbReference type="InterPro" id="IPR012961">
    <property type="entry name" value="Ski2/MTR4_C"/>
</dbReference>
<keyword evidence="12" id="KW-1185">Reference proteome</keyword>
<dbReference type="OrthoDB" id="64767at2759"/>
<dbReference type="InterPro" id="IPR050699">
    <property type="entry name" value="RNA-DNA_Helicase"/>
</dbReference>
<dbReference type="InterPro" id="IPR027417">
    <property type="entry name" value="P-loop_NTPase"/>
</dbReference>
<reference evidence="11 12" key="1">
    <citation type="submission" date="2016-08" db="EMBL/GenBank/DDBJ databases">
        <title>Genomes of anaerobic fungi encode conserved fungal cellulosomes for biomass hydrolysis.</title>
        <authorList>
            <consortium name="DOE Joint Genome Institute"/>
            <person name="Haitjema C.H."/>
            <person name="Gilmore S.P."/>
            <person name="Henske J.K."/>
            <person name="Solomon K.V."/>
            <person name="De Groot R."/>
            <person name="Kuo A."/>
            <person name="Mondo S.J."/>
            <person name="Salamov A.A."/>
            <person name="Labutti K."/>
            <person name="Zhao Z."/>
            <person name="Chiniquy J."/>
            <person name="Barry K."/>
            <person name="Brewer H.M."/>
            <person name="Purvine S.O."/>
            <person name="Wright A.T."/>
            <person name="Boxma B."/>
            <person name="Van Alen T."/>
            <person name="Hackstein J.H."/>
            <person name="Baker S.E."/>
            <person name="Grigoriev I.V."/>
            <person name="O'Malley M.A."/>
        </authorList>
    </citation>
    <scope>NUCLEOTIDE SEQUENCE [LARGE SCALE GENOMIC DNA]</scope>
    <source>
        <strain evidence="12">finn</strain>
    </source>
</reference>
<dbReference type="SMART" id="SM00487">
    <property type="entry name" value="DEXDc"/>
    <property type="match status" value="1"/>
</dbReference>
<dbReference type="SUPFAM" id="SSF52540">
    <property type="entry name" value="P-loop containing nucleoside triphosphate hydrolases"/>
    <property type="match status" value="1"/>
</dbReference>
<dbReference type="Gene3D" id="3.40.50.300">
    <property type="entry name" value="P-loop containing nucleotide triphosphate hydrolases"/>
    <property type="match status" value="2"/>
</dbReference>
<dbReference type="InterPro" id="IPR014001">
    <property type="entry name" value="Helicase_ATP-bd"/>
</dbReference>
<evidence type="ECO:0000256" key="3">
    <source>
        <dbReference type="ARBA" id="ARBA00022741"/>
    </source>
</evidence>
<dbReference type="Pfam" id="PF00271">
    <property type="entry name" value="Helicase_C"/>
    <property type="match status" value="1"/>
</dbReference>
<dbReference type="PANTHER" id="PTHR12131">
    <property type="entry name" value="ATP-DEPENDENT RNA AND DNA HELICASE"/>
    <property type="match status" value="1"/>
</dbReference>
<dbReference type="InterPro" id="IPR025696">
    <property type="entry name" value="Beta-barrel_MTR4"/>
</dbReference>
<evidence type="ECO:0000256" key="4">
    <source>
        <dbReference type="ARBA" id="ARBA00022801"/>
    </source>
</evidence>
<dbReference type="Gene3D" id="1.10.3380.30">
    <property type="match status" value="1"/>
</dbReference>
<dbReference type="FunFam" id="3.40.50.300:FF:000083">
    <property type="entry name" value="ATP-dependent RNA helicase DOB1"/>
    <property type="match status" value="1"/>
</dbReference>
<evidence type="ECO:0000259" key="9">
    <source>
        <dbReference type="PROSITE" id="PS51192"/>
    </source>
</evidence>
<gene>
    <name evidence="11" type="ORF">BCR36DRAFT_342997</name>
</gene>
<dbReference type="InterPro" id="IPR016438">
    <property type="entry name" value="SKI2-like"/>
</dbReference>
<keyword evidence="3" id="KW-0547">Nucleotide-binding</keyword>
<dbReference type="GO" id="GO:0016604">
    <property type="term" value="C:nuclear body"/>
    <property type="evidence" value="ECO:0007669"/>
    <property type="project" value="EnsemblFungi"/>
</dbReference>
<dbReference type="GO" id="GO:1990477">
    <property type="term" value="C:MTREC complex"/>
    <property type="evidence" value="ECO:0007669"/>
    <property type="project" value="EnsemblFungi"/>
</dbReference>
<keyword evidence="5 11" id="KW-0347">Helicase</keyword>
<dbReference type="GO" id="GO:0043144">
    <property type="term" value="P:sno(s)RNA processing"/>
    <property type="evidence" value="ECO:0007669"/>
    <property type="project" value="EnsemblFungi"/>
</dbReference>
<dbReference type="PROSITE" id="PS51194">
    <property type="entry name" value="HELICASE_CTER"/>
    <property type="match status" value="1"/>
</dbReference>
<dbReference type="EMBL" id="MCFH01000003">
    <property type="protein sequence ID" value="ORX59171.1"/>
    <property type="molecule type" value="Genomic_DNA"/>
</dbReference>
<keyword evidence="7" id="KW-0539">Nucleus</keyword>
<evidence type="ECO:0000256" key="2">
    <source>
        <dbReference type="ARBA" id="ARBA00010140"/>
    </source>
</evidence>
<dbReference type="FunFam" id="3.40.50.300:FF:000141">
    <property type="entry name" value="ATP-dependent RNA helicase DOB1"/>
    <property type="match status" value="1"/>
</dbReference>
<dbReference type="GO" id="GO:0033621">
    <property type="term" value="P:nuclear mRNA surveillance of meiosis-specific transcripts"/>
    <property type="evidence" value="ECO:0007669"/>
    <property type="project" value="EnsemblFungi"/>
</dbReference>
<evidence type="ECO:0000256" key="6">
    <source>
        <dbReference type="ARBA" id="ARBA00022840"/>
    </source>
</evidence>
<organism evidence="11 12">
    <name type="scientific">Piromyces finnis</name>
    <dbReference type="NCBI Taxonomy" id="1754191"/>
    <lineage>
        <taxon>Eukaryota</taxon>
        <taxon>Fungi</taxon>
        <taxon>Fungi incertae sedis</taxon>
        <taxon>Chytridiomycota</taxon>
        <taxon>Chytridiomycota incertae sedis</taxon>
        <taxon>Neocallimastigomycetes</taxon>
        <taxon>Neocallimastigales</taxon>
        <taxon>Neocallimastigaceae</taxon>
        <taxon>Piromyces</taxon>
    </lineage>
</organism>
<protein>
    <submittedName>
        <fullName evidence="11">Antiviral helicase</fullName>
    </submittedName>
</protein>
<comment type="caution">
    <text evidence="11">The sequence shown here is derived from an EMBL/GenBank/DDBJ whole genome shotgun (WGS) entry which is preliminary data.</text>
</comment>
<keyword evidence="6" id="KW-0067">ATP-binding</keyword>